<comment type="caution">
    <text evidence="2">The sequence shown here is derived from an EMBL/GenBank/DDBJ whole genome shotgun (WGS) entry which is preliminary data.</text>
</comment>
<dbReference type="EMBL" id="PCWA01000008">
    <property type="protein sequence ID" value="PIQ89942.1"/>
    <property type="molecule type" value="Genomic_DNA"/>
</dbReference>
<dbReference type="CDD" id="cd00077">
    <property type="entry name" value="HDc"/>
    <property type="match status" value="1"/>
</dbReference>
<dbReference type="InterPro" id="IPR037522">
    <property type="entry name" value="HD_GYP_dom"/>
</dbReference>
<name>A0A2H0LZZ3_9BACT</name>
<evidence type="ECO:0000259" key="1">
    <source>
        <dbReference type="PROSITE" id="PS51832"/>
    </source>
</evidence>
<dbReference type="SUPFAM" id="SSF109604">
    <property type="entry name" value="HD-domain/PDEase-like"/>
    <property type="match status" value="1"/>
</dbReference>
<dbReference type="SMART" id="SM00471">
    <property type="entry name" value="HDc"/>
    <property type="match status" value="1"/>
</dbReference>
<dbReference type="PROSITE" id="PS51832">
    <property type="entry name" value="HD_GYP"/>
    <property type="match status" value="1"/>
</dbReference>
<dbReference type="AlphaFoldDB" id="A0A2H0LZZ3"/>
<gene>
    <name evidence="2" type="ORF">COV72_00515</name>
</gene>
<dbReference type="InterPro" id="IPR006675">
    <property type="entry name" value="HDIG_dom"/>
</dbReference>
<organism evidence="2 3">
    <name type="scientific">Candidatus Ghiorseimicrobium undicola</name>
    <dbReference type="NCBI Taxonomy" id="1974746"/>
    <lineage>
        <taxon>Bacteria</taxon>
        <taxon>Pseudomonadati</taxon>
        <taxon>Candidatus Omnitrophota</taxon>
        <taxon>Candidatus Ghiorseimicrobium</taxon>
    </lineage>
</organism>
<evidence type="ECO:0000313" key="3">
    <source>
        <dbReference type="Proteomes" id="UP000229641"/>
    </source>
</evidence>
<dbReference type="NCBIfam" id="TIGR00277">
    <property type="entry name" value="HDIG"/>
    <property type="match status" value="1"/>
</dbReference>
<dbReference type="Pfam" id="PF13487">
    <property type="entry name" value="HD_5"/>
    <property type="match status" value="1"/>
</dbReference>
<protein>
    <recommendedName>
        <fullName evidence="1">HD-GYP domain-containing protein</fullName>
    </recommendedName>
</protein>
<dbReference type="Proteomes" id="UP000229641">
    <property type="component" value="Unassembled WGS sequence"/>
</dbReference>
<feature type="domain" description="HD-GYP" evidence="1">
    <location>
        <begin position="65"/>
        <end position="258"/>
    </location>
</feature>
<dbReference type="InterPro" id="IPR003607">
    <property type="entry name" value="HD/PDEase_dom"/>
</dbReference>
<accession>A0A2H0LZZ3</accession>
<evidence type="ECO:0000313" key="2">
    <source>
        <dbReference type="EMBL" id="PIQ89942.1"/>
    </source>
</evidence>
<dbReference type="PANTHER" id="PTHR43155">
    <property type="entry name" value="CYCLIC DI-GMP PHOSPHODIESTERASE PA4108-RELATED"/>
    <property type="match status" value="1"/>
</dbReference>
<reference evidence="2 3" key="1">
    <citation type="submission" date="2017-09" db="EMBL/GenBank/DDBJ databases">
        <title>Depth-based differentiation of microbial function through sediment-hosted aquifers and enrichment of novel symbionts in the deep terrestrial subsurface.</title>
        <authorList>
            <person name="Probst A.J."/>
            <person name="Ladd B."/>
            <person name="Jarett J.K."/>
            <person name="Geller-Mcgrath D.E."/>
            <person name="Sieber C.M."/>
            <person name="Emerson J.B."/>
            <person name="Anantharaman K."/>
            <person name="Thomas B.C."/>
            <person name="Malmstrom R."/>
            <person name="Stieglmeier M."/>
            <person name="Klingl A."/>
            <person name="Woyke T."/>
            <person name="Ryan C.M."/>
            <person name="Banfield J.F."/>
        </authorList>
    </citation>
    <scope>NUCLEOTIDE SEQUENCE [LARGE SCALE GENOMIC DNA]</scope>
    <source>
        <strain evidence="2">CG11_big_fil_rev_8_21_14_0_20_42_13</strain>
    </source>
</reference>
<sequence>MNNDKKVRFISENKAAELLQVSISTIKNFIAKGIVRALKTPKGKFFVSRNDLATFSDMDSVGIRDQRSLLSILEEFLSALESHQQFCRTHSKTVAKISVKIAHSMGFSAKQMHRLYFAAMFHDIGLIRIKPEIVNKRQELSAHEYDIIKTHSVLGEQTLYSFPHIKNLAHIVRQHHERVDGRGYPDSVNRHKICEEAKIIALADAFACMTANDYYKEPFSVEAAINEIKNNAGTQFDLRVTDMFLKVKKDDVLQNTAA</sequence>
<dbReference type="Gene3D" id="1.10.3210.10">
    <property type="entry name" value="Hypothetical protein af1432"/>
    <property type="match status" value="1"/>
</dbReference>
<proteinExistence type="predicted"/>